<dbReference type="InterPro" id="IPR025305">
    <property type="entry name" value="UCH_repeat_domain"/>
</dbReference>
<evidence type="ECO:0000256" key="4">
    <source>
        <dbReference type="ARBA" id="ARBA00022786"/>
    </source>
</evidence>
<name>A0AA39YCJ0_9PEZI</name>
<feature type="compositionally biased region" description="Polar residues" evidence="7">
    <location>
        <begin position="719"/>
        <end position="733"/>
    </location>
</feature>
<evidence type="ECO:0000313" key="9">
    <source>
        <dbReference type="EMBL" id="KAK0649375.1"/>
    </source>
</evidence>
<evidence type="ECO:0000313" key="10">
    <source>
        <dbReference type="Proteomes" id="UP001174936"/>
    </source>
</evidence>
<feature type="compositionally biased region" description="Basic and acidic residues" evidence="7">
    <location>
        <begin position="1182"/>
        <end position="1192"/>
    </location>
</feature>
<dbReference type="GO" id="GO:0016579">
    <property type="term" value="P:protein deubiquitination"/>
    <property type="evidence" value="ECO:0007669"/>
    <property type="project" value="InterPro"/>
</dbReference>
<protein>
    <recommendedName>
        <fullName evidence="2">ubiquitinyl hydrolase 1</fullName>
        <ecNumber evidence="2">3.4.19.12</ecNumber>
    </recommendedName>
</protein>
<dbReference type="EMBL" id="JAULSV010000003">
    <property type="protein sequence ID" value="KAK0649375.1"/>
    <property type="molecule type" value="Genomic_DNA"/>
</dbReference>
<dbReference type="GO" id="GO:0070628">
    <property type="term" value="F:proteasome binding"/>
    <property type="evidence" value="ECO:0007669"/>
    <property type="project" value="TreeGrafter"/>
</dbReference>
<feature type="region of interest" description="Disordered" evidence="7">
    <location>
        <begin position="1179"/>
        <end position="1217"/>
    </location>
</feature>
<evidence type="ECO:0000259" key="8">
    <source>
        <dbReference type="PROSITE" id="PS50235"/>
    </source>
</evidence>
<keyword evidence="10" id="KW-1185">Reference proteome</keyword>
<evidence type="ECO:0000256" key="2">
    <source>
        <dbReference type="ARBA" id="ARBA00012759"/>
    </source>
</evidence>
<dbReference type="PROSITE" id="PS00973">
    <property type="entry name" value="USP_2"/>
    <property type="match status" value="1"/>
</dbReference>
<dbReference type="InterPro" id="IPR038765">
    <property type="entry name" value="Papain-like_cys_pep_sf"/>
</dbReference>
<dbReference type="InterPro" id="IPR001394">
    <property type="entry name" value="Peptidase_C19_UCH"/>
</dbReference>
<dbReference type="Pfam" id="PF13446">
    <property type="entry name" value="RPT"/>
    <property type="match status" value="2"/>
</dbReference>
<proteinExistence type="predicted"/>
<dbReference type="GO" id="GO:0061136">
    <property type="term" value="P:regulation of proteasomal protein catabolic process"/>
    <property type="evidence" value="ECO:0007669"/>
    <property type="project" value="TreeGrafter"/>
</dbReference>
<keyword evidence="5" id="KW-0378">Hydrolase</keyword>
<keyword evidence="6" id="KW-0788">Thiol protease</keyword>
<dbReference type="GO" id="GO:0043161">
    <property type="term" value="P:proteasome-mediated ubiquitin-dependent protein catabolic process"/>
    <property type="evidence" value="ECO:0007669"/>
    <property type="project" value="InterPro"/>
</dbReference>
<dbReference type="CDD" id="cd02666">
    <property type="entry name" value="Peptidase_C19J"/>
    <property type="match status" value="1"/>
</dbReference>
<keyword evidence="3" id="KW-0645">Protease</keyword>
<dbReference type="EC" id="3.4.19.12" evidence="2"/>
<sequence>MRGEGRVGWPGRLARRIIGDWHLGLLADNPHDSPQEPQPSDWACPRLRVYHRKANQSAEHDLILIMTQSDSSPALLGGGVVLSCMCRSCRYHFVFNISAGTCGTSNREAPQHHFLTDGIEEFGPPDVENDETAKRYPMRCRAKYSCSACPQKVQVEITAPRLVPEWIRLVTDEQRIHKALNAARDEDPERYAAISPEQIKRYATTPLQTLNHYLKDILESGYEEKRKRISSRNKTFMVQFGGSCDHIFLYLGFGFEPAEDQVAEGSAEGFWMPPHLGPPEKKTALGSERAFIEDVRNEVQSLLEEAPPDSGDVVKLVWPPARGELEKVLKATLGGSRVAKKDEAADFRILGAAPDADDETLKWAYKSQVHTDTEHKPVYLAALGRLGSQRDLDLQMFCVTQAEEQQESTNFGDDPVGKAYAHFNIQRAYASNENYVVNVYRTFRQQSPAQKAAHRTALLQIGKACNSSIILSEVYTTPMEHTEACSYLNVGPEWPLEHIAMFVQSLVQELDLELVIMALEKIGQEATSNSEQEKAAFDTVLEDLRSRRTSQNAPTNANGNKESEQSEGGEVDKTLPVGLGNLRNTCYLNSILQYFYSVNAVRDVVLNSEQARLTPTEQEVQDVLKTRTSSSDLEPGRAFVGSEFSRELHTLFETLKVSQDASVTPRQRLANAALLRPEKIRPKAEDAAPVAGPPNRDAPPLPPRAGETSEPKVTVDSVPDNSETASVVSSQTLVDKPDDDPSSYVVVSHDAVEKDEPATMDVDAPEPSSATSPKDIDPKNSKLTVEELAVELDKPNVGSDQMDVDEVMGNAIDHLRAAYKVTHIGHPDAGPDPIEQAFFSKFIDNRKKTDEENWNRSSRSDRWVTAYPAKSGRRDLYEALSASFDLERLPGDLLSFTTIETPAPNFHICIQRSDGVSKNSNPIEIPETLYLDRFMHTAETGSDLFRSKKRAWDLKNRINEIEPASCDSAKEAGTTVKNASLVPKSNPEDLIDMEEVDGFLMMEDSGLADNGFAFTGTTSGGPNSEWGIVDATISSLSASHPEVNVERTTSALAPQQPPAQDAVGGPSMLADSLGEFWKAFSTVTEDEQAQLKAERDAMFANMKNVPYRLHAVVCHAGATASAGHYWVWIRDFEQDVWRKYNDTRVSVHPAEYVFEELNNKGEPYYLAYVRESEIGQLVSTPRRADPDPDVEMKQAPQPNGNAKQAEDVDMTLSSADH</sequence>
<evidence type="ECO:0000256" key="3">
    <source>
        <dbReference type="ARBA" id="ARBA00022670"/>
    </source>
</evidence>
<comment type="caution">
    <text evidence="9">The sequence shown here is derived from an EMBL/GenBank/DDBJ whole genome shotgun (WGS) entry which is preliminary data.</text>
</comment>
<comment type="catalytic activity">
    <reaction evidence="1">
        <text>Thiol-dependent hydrolysis of ester, thioester, amide, peptide and isopeptide bonds formed by the C-terminal Gly of ubiquitin (a 76-residue protein attached to proteins as an intracellular targeting signal).</text>
        <dbReference type="EC" id="3.4.19.12"/>
    </reaction>
</comment>
<evidence type="ECO:0000256" key="1">
    <source>
        <dbReference type="ARBA" id="ARBA00000707"/>
    </source>
</evidence>
<feature type="compositionally biased region" description="Polar residues" evidence="7">
    <location>
        <begin position="549"/>
        <end position="560"/>
    </location>
</feature>
<dbReference type="GO" id="GO:0004843">
    <property type="term" value="F:cysteine-type deubiquitinase activity"/>
    <property type="evidence" value="ECO:0007669"/>
    <property type="project" value="UniProtKB-EC"/>
</dbReference>
<accession>A0AA39YCJ0</accession>
<organism evidence="9 10">
    <name type="scientific">Cercophora newfieldiana</name>
    <dbReference type="NCBI Taxonomy" id="92897"/>
    <lineage>
        <taxon>Eukaryota</taxon>
        <taxon>Fungi</taxon>
        <taxon>Dikarya</taxon>
        <taxon>Ascomycota</taxon>
        <taxon>Pezizomycotina</taxon>
        <taxon>Sordariomycetes</taxon>
        <taxon>Sordariomycetidae</taxon>
        <taxon>Sordariales</taxon>
        <taxon>Lasiosphaeriaceae</taxon>
        <taxon>Cercophora</taxon>
    </lineage>
</organism>
<dbReference type="PANTHER" id="PTHR43982">
    <property type="entry name" value="UBIQUITIN CARBOXYL-TERMINAL HYDROLASE"/>
    <property type="match status" value="1"/>
</dbReference>
<gene>
    <name evidence="9" type="ORF">B0T16DRAFT_130005</name>
</gene>
<reference evidence="9" key="1">
    <citation type="submission" date="2023-06" db="EMBL/GenBank/DDBJ databases">
        <title>Genome-scale phylogeny and comparative genomics of the fungal order Sordariales.</title>
        <authorList>
            <consortium name="Lawrence Berkeley National Laboratory"/>
            <person name="Hensen N."/>
            <person name="Bonometti L."/>
            <person name="Westerberg I."/>
            <person name="Brannstrom I.O."/>
            <person name="Guillou S."/>
            <person name="Cros-Aarteil S."/>
            <person name="Calhoun S."/>
            <person name="Haridas S."/>
            <person name="Kuo A."/>
            <person name="Mondo S."/>
            <person name="Pangilinan J."/>
            <person name="Riley R."/>
            <person name="Labutti K."/>
            <person name="Andreopoulos B."/>
            <person name="Lipzen A."/>
            <person name="Chen C."/>
            <person name="Yanf M."/>
            <person name="Daum C."/>
            <person name="Ng V."/>
            <person name="Clum A."/>
            <person name="Steindorff A."/>
            <person name="Ohm R."/>
            <person name="Martin F."/>
            <person name="Silar P."/>
            <person name="Natvig D."/>
            <person name="Lalanne C."/>
            <person name="Gautier V."/>
            <person name="Ament-Velasquez S.L."/>
            <person name="Kruys A."/>
            <person name="Hutchinson M.I."/>
            <person name="Powell A.J."/>
            <person name="Barry K."/>
            <person name="Miller A.N."/>
            <person name="Grigoriev I.V."/>
            <person name="Debuchy R."/>
            <person name="Gladieux P."/>
            <person name="Thoren M.H."/>
            <person name="Johannesson H."/>
        </authorList>
    </citation>
    <scope>NUCLEOTIDE SEQUENCE</scope>
    <source>
        <strain evidence="9">SMH2532-1</strain>
    </source>
</reference>
<evidence type="ECO:0000256" key="5">
    <source>
        <dbReference type="ARBA" id="ARBA00022801"/>
    </source>
</evidence>
<evidence type="ECO:0000256" key="6">
    <source>
        <dbReference type="ARBA" id="ARBA00022807"/>
    </source>
</evidence>
<dbReference type="InterPro" id="IPR028889">
    <property type="entry name" value="USP"/>
</dbReference>
<keyword evidence="4" id="KW-0833">Ubl conjugation pathway</keyword>
<dbReference type="Gene3D" id="3.90.70.10">
    <property type="entry name" value="Cysteine proteinases"/>
    <property type="match status" value="2"/>
</dbReference>
<dbReference type="InterPro" id="IPR044635">
    <property type="entry name" value="UBP14-like"/>
</dbReference>
<dbReference type="PANTHER" id="PTHR43982:SF6">
    <property type="entry name" value="UBIQUITIN CARBOXYL-TERMINAL HYDROLASE 2-RELATED"/>
    <property type="match status" value="1"/>
</dbReference>
<dbReference type="Pfam" id="PF00443">
    <property type="entry name" value="UCH"/>
    <property type="match status" value="1"/>
</dbReference>
<feature type="region of interest" description="Disordered" evidence="7">
    <location>
        <begin position="547"/>
        <end position="572"/>
    </location>
</feature>
<dbReference type="SUPFAM" id="SSF54001">
    <property type="entry name" value="Cysteine proteinases"/>
    <property type="match status" value="1"/>
</dbReference>
<dbReference type="Proteomes" id="UP001174936">
    <property type="component" value="Unassembled WGS sequence"/>
</dbReference>
<dbReference type="InterPro" id="IPR018200">
    <property type="entry name" value="USP_CS"/>
</dbReference>
<feature type="domain" description="USP" evidence="8">
    <location>
        <begin position="577"/>
        <end position="1171"/>
    </location>
</feature>
<feature type="region of interest" description="Disordered" evidence="7">
    <location>
        <begin position="673"/>
        <end position="779"/>
    </location>
</feature>
<dbReference type="AlphaFoldDB" id="A0AA39YCJ0"/>
<feature type="compositionally biased region" description="Basic and acidic residues" evidence="7">
    <location>
        <begin position="676"/>
        <end position="686"/>
    </location>
</feature>
<evidence type="ECO:0000256" key="7">
    <source>
        <dbReference type="SAM" id="MobiDB-lite"/>
    </source>
</evidence>
<dbReference type="PROSITE" id="PS50235">
    <property type="entry name" value="USP_3"/>
    <property type="match status" value="1"/>
</dbReference>